<evidence type="ECO:0000313" key="24">
    <source>
        <dbReference type="Proteomes" id="UP000695562"/>
    </source>
</evidence>
<dbReference type="EMBL" id="AJWJ01000011">
    <property type="protein sequence ID" value="KAF2078119.1"/>
    <property type="molecule type" value="Genomic_DNA"/>
</dbReference>
<evidence type="ECO:0000256" key="9">
    <source>
        <dbReference type="ARBA" id="ARBA00022723"/>
    </source>
</evidence>
<dbReference type="Proteomes" id="UP000695562">
    <property type="component" value="Unassembled WGS sequence"/>
</dbReference>
<dbReference type="SMART" id="SM00734">
    <property type="entry name" value="ZnF_Rad18"/>
    <property type="match status" value="1"/>
</dbReference>
<evidence type="ECO:0000259" key="22">
    <source>
        <dbReference type="PROSITE" id="PS50188"/>
    </source>
</evidence>
<dbReference type="InterPro" id="IPR051878">
    <property type="entry name" value="ZNRF_ubiq-protein_ligase"/>
</dbReference>
<dbReference type="PANTHER" id="PTHR46661">
    <property type="entry name" value="E3 UBIQUITIN-PROTEIN LIGASE ZNRF1-LIKE PROTEIN"/>
    <property type="match status" value="1"/>
</dbReference>
<dbReference type="PROSITE" id="PS50089">
    <property type="entry name" value="ZF_RING_2"/>
    <property type="match status" value="1"/>
</dbReference>
<dbReference type="Gene3D" id="3.30.160.60">
    <property type="entry name" value="Classic Zinc Finger"/>
    <property type="match status" value="1"/>
</dbReference>
<dbReference type="SMART" id="SM00184">
    <property type="entry name" value="RING"/>
    <property type="match status" value="1"/>
</dbReference>
<evidence type="ECO:0000259" key="21">
    <source>
        <dbReference type="PROSITE" id="PS50089"/>
    </source>
</evidence>
<evidence type="ECO:0000256" key="14">
    <source>
        <dbReference type="ARBA" id="ARBA00022833"/>
    </source>
</evidence>
<evidence type="ECO:0000256" key="12">
    <source>
        <dbReference type="ARBA" id="ARBA00022771"/>
    </source>
</evidence>
<evidence type="ECO:0000256" key="18">
    <source>
        <dbReference type="ARBA" id="ARBA00023288"/>
    </source>
</evidence>
<evidence type="ECO:0000256" key="4">
    <source>
        <dbReference type="ARBA" id="ARBA00004371"/>
    </source>
</evidence>
<organism evidence="23 24">
    <name type="scientific">Polysphondylium violaceum</name>
    <dbReference type="NCBI Taxonomy" id="133409"/>
    <lineage>
        <taxon>Eukaryota</taxon>
        <taxon>Amoebozoa</taxon>
        <taxon>Evosea</taxon>
        <taxon>Eumycetozoa</taxon>
        <taxon>Dictyostelia</taxon>
        <taxon>Dictyosteliales</taxon>
        <taxon>Dictyosteliaceae</taxon>
        <taxon>Polysphondylium</taxon>
    </lineage>
</organism>
<dbReference type="InterPro" id="IPR001841">
    <property type="entry name" value="Znf_RING"/>
</dbReference>
<dbReference type="GO" id="GO:0006281">
    <property type="term" value="P:DNA repair"/>
    <property type="evidence" value="ECO:0007669"/>
    <property type="project" value="UniProtKB-KW"/>
</dbReference>
<dbReference type="InterPro" id="IPR008598">
    <property type="entry name" value="Di19_Zn-bd"/>
</dbReference>
<dbReference type="OrthoDB" id="17935at2759"/>
<evidence type="ECO:0000256" key="15">
    <source>
        <dbReference type="ARBA" id="ARBA00023136"/>
    </source>
</evidence>
<evidence type="ECO:0000256" key="7">
    <source>
        <dbReference type="ARBA" id="ARBA00022679"/>
    </source>
</evidence>
<protein>
    <recommendedName>
        <fullName evidence="6">RING-type E3 ubiquitin transferase</fullName>
        <ecNumber evidence="6">2.3.2.27</ecNumber>
    </recommendedName>
</protein>
<dbReference type="CDD" id="cd11709">
    <property type="entry name" value="SPRY"/>
    <property type="match status" value="1"/>
</dbReference>
<keyword evidence="11" id="KW-0227">DNA damage</keyword>
<evidence type="ECO:0000256" key="3">
    <source>
        <dbReference type="ARBA" id="ARBA00004177"/>
    </source>
</evidence>
<dbReference type="GO" id="GO:0008270">
    <property type="term" value="F:zinc ion binding"/>
    <property type="evidence" value="ECO:0007669"/>
    <property type="project" value="UniProtKB-KW"/>
</dbReference>
<dbReference type="InterPro" id="IPR006642">
    <property type="entry name" value="Rad18_UBZ4"/>
</dbReference>
<dbReference type="Gene3D" id="3.30.40.10">
    <property type="entry name" value="Zinc/RING finger domain, C3HC4 (zinc finger)"/>
    <property type="match status" value="1"/>
</dbReference>
<feature type="region of interest" description="Disordered" evidence="20">
    <location>
        <begin position="214"/>
        <end position="282"/>
    </location>
</feature>
<evidence type="ECO:0000256" key="2">
    <source>
        <dbReference type="ARBA" id="ARBA00004170"/>
    </source>
</evidence>
<evidence type="ECO:0000313" key="23">
    <source>
        <dbReference type="EMBL" id="KAF2078119.1"/>
    </source>
</evidence>
<dbReference type="GO" id="GO:0016020">
    <property type="term" value="C:membrane"/>
    <property type="evidence" value="ECO:0007669"/>
    <property type="project" value="UniProtKB-SubCell"/>
</dbReference>
<comment type="catalytic activity">
    <reaction evidence="1">
        <text>S-ubiquitinyl-[E2 ubiquitin-conjugating enzyme]-L-cysteine + [acceptor protein]-L-lysine = [E2 ubiquitin-conjugating enzyme]-L-cysteine + N(6)-ubiquitinyl-[acceptor protein]-L-lysine.</text>
        <dbReference type="EC" id="2.3.2.27"/>
    </reaction>
</comment>
<dbReference type="CDD" id="cd16489">
    <property type="entry name" value="mRING-CH-C4HC2H_ZNRF"/>
    <property type="match status" value="1"/>
</dbReference>
<evidence type="ECO:0000256" key="8">
    <source>
        <dbReference type="ARBA" id="ARBA00022707"/>
    </source>
</evidence>
<dbReference type="GO" id="GO:0005768">
    <property type="term" value="C:endosome"/>
    <property type="evidence" value="ECO:0007669"/>
    <property type="project" value="UniProtKB-SubCell"/>
</dbReference>
<dbReference type="PROSITE" id="PS50188">
    <property type="entry name" value="B302_SPRY"/>
    <property type="match status" value="1"/>
</dbReference>
<comment type="subcellular location">
    <subcellularLocation>
        <location evidence="3">Endosome</location>
    </subcellularLocation>
    <subcellularLocation>
        <location evidence="4">Lysosome</location>
    </subcellularLocation>
    <subcellularLocation>
        <location evidence="2">Membrane</location>
        <topology evidence="2">Peripheral membrane protein</topology>
    </subcellularLocation>
</comment>
<dbReference type="Gene3D" id="2.60.120.920">
    <property type="match status" value="1"/>
</dbReference>
<evidence type="ECO:0000256" key="10">
    <source>
        <dbReference type="ARBA" id="ARBA00022753"/>
    </source>
</evidence>
<dbReference type="EC" id="2.3.2.27" evidence="6"/>
<keyword evidence="24" id="KW-1185">Reference proteome</keyword>
<dbReference type="GO" id="GO:0070936">
    <property type="term" value="P:protein K48-linked ubiquitination"/>
    <property type="evidence" value="ECO:0007669"/>
    <property type="project" value="TreeGrafter"/>
</dbReference>
<dbReference type="InterPro" id="IPR013320">
    <property type="entry name" value="ConA-like_dom_sf"/>
</dbReference>
<evidence type="ECO:0000256" key="16">
    <source>
        <dbReference type="ARBA" id="ARBA00023204"/>
    </source>
</evidence>
<feature type="compositionally biased region" description="Basic and acidic residues" evidence="20">
    <location>
        <begin position="221"/>
        <end position="232"/>
    </location>
</feature>
<sequence>MMSTTETKAFQWCWNPETTEPKLSEDKLKLVDSGEGKAWTSSIGTSIAHPPNTMAYFEIKIDFCNILNSIKIVFGIMSEKYLKKVVDLKRGSLGSLRGGSPYGYFDIFGEGTLCYFANGHIVKDAVKIAQVEPYTTNDNIGMLVDLNTKSVAFFKNQQLQKAFYNIFSHFLSPESKFIYPAISLIKNNSISIVQNPITPTFQFDSILHSFENLSLNNSNSNKEKDKEKEISPTKKPLPQIPNVNNNNNNNSNQQQSTTSTSTTSTNLKTSSGISSSNSKPIIETTKTTTTTTNNNGSNNNNVSCPVCGLTFPGKDMNFVNLHIDECLTYSLLDTEQDGGNEKVKTNTVKCPYSRCKKSIPTKEFNRHCTETHLLENSHNHKCPICGEKTGNLISHLSKSHQPVQTVRHVGVRYSVSTLEADIDDKECAICFDDFKEGQAVARLECWCVFHLNCVSGYIDDKKVCPVHN</sequence>
<dbReference type="GO" id="GO:0061630">
    <property type="term" value="F:ubiquitin protein ligase activity"/>
    <property type="evidence" value="ECO:0007669"/>
    <property type="project" value="UniProtKB-EC"/>
</dbReference>
<evidence type="ECO:0000256" key="19">
    <source>
        <dbReference type="PROSITE-ProRule" id="PRU00175"/>
    </source>
</evidence>
<keyword evidence="17" id="KW-0458">Lysosome</keyword>
<keyword evidence="7" id="KW-0808">Transferase</keyword>
<keyword evidence="18" id="KW-0449">Lipoprotein</keyword>
<keyword evidence="8" id="KW-0519">Myristate</keyword>
<accession>A0A8J4VBE6</accession>
<reference evidence="23" key="1">
    <citation type="submission" date="2020-01" db="EMBL/GenBank/DDBJ databases">
        <title>Development of genomics and gene disruption for Polysphondylium violaceum indicates a role for the polyketide synthase stlB in stalk morphogenesis.</title>
        <authorList>
            <person name="Narita B."/>
            <person name="Kawabe Y."/>
            <person name="Kin K."/>
            <person name="Saito T."/>
            <person name="Gibbs R."/>
            <person name="Kuspa A."/>
            <person name="Muzny D."/>
            <person name="Queller D."/>
            <person name="Richards S."/>
            <person name="Strassman J."/>
            <person name="Sucgang R."/>
            <person name="Worley K."/>
            <person name="Schaap P."/>
        </authorList>
    </citation>
    <scope>NUCLEOTIDE SEQUENCE</scope>
    <source>
        <strain evidence="23">QSvi11</strain>
    </source>
</reference>
<proteinExistence type="predicted"/>
<keyword evidence="14" id="KW-0862">Zinc</keyword>
<dbReference type="Pfam" id="PF13639">
    <property type="entry name" value="zf-RING_2"/>
    <property type="match status" value="1"/>
</dbReference>
<evidence type="ECO:0000256" key="5">
    <source>
        <dbReference type="ARBA" id="ARBA00004906"/>
    </source>
</evidence>
<dbReference type="SUPFAM" id="SSF49899">
    <property type="entry name" value="Concanavalin A-like lectins/glucanases"/>
    <property type="match status" value="1"/>
</dbReference>
<gene>
    <name evidence="23" type="ORF">CYY_000590</name>
</gene>
<keyword evidence="10" id="KW-0967">Endosome</keyword>
<dbReference type="InterPro" id="IPR043136">
    <property type="entry name" value="B30.2/SPRY_sf"/>
</dbReference>
<evidence type="ECO:0000256" key="13">
    <source>
        <dbReference type="ARBA" id="ARBA00022786"/>
    </source>
</evidence>
<keyword evidence="15" id="KW-0472">Membrane</keyword>
<name>A0A8J4VBE6_9MYCE</name>
<dbReference type="GO" id="GO:0043161">
    <property type="term" value="P:proteasome-mediated ubiquitin-dependent protein catabolic process"/>
    <property type="evidence" value="ECO:0007669"/>
    <property type="project" value="TreeGrafter"/>
</dbReference>
<evidence type="ECO:0000256" key="6">
    <source>
        <dbReference type="ARBA" id="ARBA00012483"/>
    </source>
</evidence>
<evidence type="ECO:0000256" key="11">
    <source>
        <dbReference type="ARBA" id="ARBA00022763"/>
    </source>
</evidence>
<dbReference type="GO" id="GO:0005764">
    <property type="term" value="C:lysosome"/>
    <property type="evidence" value="ECO:0007669"/>
    <property type="project" value="UniProtKB-SubCell"/>
</dbReference>
<comment type="caution">
    <text evidence="23">The sequence shown here is derived from an EMBL/GenBank/DDBJ whole genome shotgun (WGS) entry which is preliminary data.</text>
</comment>
<dbReference type="AlphaFoldDB" id="A0A8J4VBE6"/>
<dbReference type="SUPFAM" id="SSF57850">
    <property type="entry name" value="RING/U-box"/>
    <property type="match status" value="1"/>
</dbReference>
<comment type="pathway">
    <text evidence="5">Protein modification; protein ubiquitination.</text>
</comment>
<dbReference type="InterPro" id="IPR013083">
    <property type="entry name" value="Znf_RING/FYVE/PHD"/>
</dbReference>
<dbReference type="PANTHER" id="PTHR46661:SF4">
    <property type="entry name" value="RING-TYPE DOMAIN-CONTAINING PROTEIN"/>
    <property type="match status" value="1"/>
</dbReference>
<keyword evidence="12 19" id="KW-0863">Zinc-finger</keyword>
<evidence type="ECO:0000256" key="1">
    <source>
        <dbReference type="ARBA" id="ARBA00000900"/>
    </source>
</evidence>
<feature type="compositionally biased region" description="Low complexity" evidence="20">
    <location>
        <begin position="244"/>
        <end position="282"/>
    </location>
</feature>
<keyword evidence="13" id="KW-0833">Ubl conjugation pathway</keyword>
<feature type="domain" description="RING-type" evidence="21">
    <location>
        <begin position="427"/>
        <end position="468"/>
    </location>
</feature>
<feature type="domain" description="B30.2/SPRY" evidence="22">
    <location>
        <begin position="1"/>
        <end position="200"/>
    </location>
</feature>
<evidence type="ECO:0000256" key="17">
    <source>
        <dbReference type="ARBA" id="ARBA00023228"/>
    </source>
</evidence>
<dbReference type="GO" id="GO:0003677">
    <property type="term" value="F:DNA binding"/>
    <property type="evidence" value="ECO:0007669"/>
    <property type="project" value="InterPro"/>
</dbReference>
<keyword evidence="9" id="KW-0479">Metal-binding</keyword>
<dbReference type="Pfam" id="PF05605">
    <property type="entry name" value="zf-Di19"/>
    <property type="match status" value="1"/>
</dbReference>
<keyword evidence="16" id="KW-0234">DNA repair</keyword>
<dbReference type="InterPro" id="IPR001870">
    <property type="entry name" value="B30.2/SPRY"/>
</dbReference>
<evidence type="ECO:0000256" key="20">
    <source>
        <dbReference type="SAM" id="MobiDB-lite"/>
    </source>
</evidence>